<comment type="caution">
    <text evidence="1">The sequence shown here is derived from an EMBL/GenBank/DDBJ whole genome shotgun (WGS) entry which is preliminary data.</text>
</comment>
<dbReference type="PRINTS" id="PR00313">
    <property type="entry name" value="CABNDNGRPT"/>
</dbReference>
<dbReference type="EMBL" id="JAEKNQ010000019">
    <property type="protein sequence ID" value="MBJ7602317.1"/>
    <property type="molecule type" value="Genomic_DNA"/>
</dbReference>
<dbReference type="Gene3D" id="2.150.10.10">
    <property type="entry name" value="Serralysin-like metalloprotease, C-terminal"/>
    <property type="match status" value="1"/>
</dbReference>
<dbReference type="Proteomes" id="UP000620075">
    <property type="component" value="Unassembled WGS sequence"/>
</dbReference>
<protein>
    <recommendedName>
        <fullName evidence="3">Calcium-binding protein</fullName>
    </recommendedName>
</protein>
<dbReference type="GO" id="GO:0005509">
    <property type="term" value="F:calcium ion binding"/>
    <property type="evidence" value="ECO:0007669"/>
    <property type="project" value="InterPro"/>
</dbReference>
<gene>
    <name evidence="1" type="ORF">JF888_03865</name>
</gene>
<reference evidence="1 2" key="1">
    <citation type="submission" date="2020-10" db="EMBL/GenBank/DDBJ databases">
        <title>Ca. Dormibacterota MAGs.</title>
        <authorList>
            <person name="Montgomery K."/>
        </authorList>
    </citation>
    <scope>NUCLEOTIDE SEQUENCE [LARGE SCALE GENOMIC DNA]</scope>
    <source>
        <strain evidence="1">SC8811_S16_3</strain>
    </source>
</reference>
<name>A0A934NGL3_9BACT</name>
<proteinExistence type="predicted"/>
<dbReference type="SUPFAM" id="SSF51120">
    <property type="entry name" value="beta-Roll"/>
    <property type="match status" value="1"/>
</dbReference>
<evidence type="ECO:0008006" key="3">
    <source>
        <dbReference type="Google" id="ProtNLM"/>
    </source>
</evidence>
<dbReference type="InterPro" id="IPR011049">
    <property type="entry name" value="Serralysin-like_metalloprot_C"/>
</dbReference>
<dbReference type="Pfam" id="PF00353">
    <property type="entry name" value="HemolysinCabind"/>
    <property type="match status" value="2"/>
</dbReference>
<accession>A0A934NGL3</accession>
<sequence>MGTHGTNFIVALGANEAILGGPGNDQLGSLGANATIVGGAGPDLIFGGPHATLVGGPGRDVIVDTYDGATIRVTGSHSKVKVSGADDKVSCEPSSQDDLIYANPSALIDSSCQANHAQVLLHGDGAKPFAATARVQGTGTNDDPYVAPCDNPAGQDCTVSSFPARSLTGFWANEYVPAYRCPSDHPYLRVILSPDVGVPDGVETRPKEPRPIGVAITGVSSVASQGPQPLVEPRLTTGTLTGFPHSSATNWSTSTNTYQVVLNCTSSTATAAVLVTGNG</sequence>
<dbReference type="AlphaFoldDB" id="A0A934NGL3"/>
<dbReference type="InterPro" id="IPR001343">
    <property type="entry name" value="Hemolysn_Ca-bd"/>
</dbReference>
<evidence type="ECO:0000313" key="1">
    <source>
        <dbReference type="EMBL" id="MBJ7602317.1"/>
    </source>
</evidence>
<organism evidence="1 2">
    <name type="scientific">Candidatus Dormiibacter inghamiae</name>
    <dbReference type="NCBI Taxonomy" id="3127013"/>
    <lineage>
        <taxon>Bacteria</taxon>
        <taxon>Bacillati</taxon>
        <taxon>Candidatus Dormiibacterota</taxon>
        <taxon>Candidatus Dormibacteria</taxon>
        <taxon>Candidatus Dormibacterales</taxon>
        <taxon>Candidatus Dormibacteraceae</taxon>
        <taxon>Candidatus Dormiibacter</taxon>
    </lineage>
</organism>
<evidence type="ECO:0000313" key="2">
    <source>
        <dbReference type="Proteomes" id="UP000620075"/>
    </source>
</evidence>